<evidence type="ECO:0000313" key="1">
    <source>
        <dbReference type="EnsemblPlants" id="TraesCS1B02G459100.1"/>
    </source>
</evidence>
<dbReference type="Gramene" id="TraesCS1B03G1232000.1">
    <property type="protein sequence ID" value="TraesCS1B03G1232000.1.CDS"/>
    <property type="gene ID" value="TraesCS1B03G1232000"/>
</dbReference>
<name>A0A3B5Z6A0_WHEAT</name>
<reference evidence="1" key="2">
    <citation type="submission" date="2018-10" db="UniProtKB">
        <authorList>
            <consortium name="EnsemblPlants"/>
        </authorList>
    </citation>
    <scope>IDENTIFICATION</scope>
</reference>
<dbReference type="RefSeq" id="XP_044424192.1">
    <property type="nucleotide sequence ID" value="XM_044568257.1"/>
</dbReference>
<protein>
    <submittedName>
        <fullName evidence="1">Uncharacterized protein</fullName>
    </submittedName>
</protein>
<reference evidence="1" key="1">
    <citation type="submission" date="2018-08" db="EMBL/GenBank/DDBJ databases">
        <authorList>
            <person name="Rossello M."/>
        </authorList>
    </citation>
    <scope>NUCLEOTIDE SEQUENCE [LARGE SCALE GENOMIC DNA]</scope>
    <source>
        <strain evidence="1">cv. Chinese Spring</strain>
    </source>
</reference>
<dbReference type="Gramene" id="TraesCLE_scaffold_064963_01G000100.1">
    <property type="protein sequence ID" value="TraesCLE_scaffold_064963_01G000100.1"/>
    <property type="gene ID" value="TraesCLE_scaffold_064963_01G000100"/>
</dbReference>
<dbReference type="Gramene" id="TraesCAD_scaffold_072782_01G000100.1">
    <property type="protein sequence ID" value="TraesCAD_scaffold_072782_01G000100.1"/>
    <property type="gene ID" value="TraesCAD_scaffold_072782_01G000100"/>
</dbReference>
<organism evidence="1">
    <name type="scientific">Triticum aestivum</name>
    <name type="common">Wheat</name>
    <dbReference type="NCBI Taxonomy" id="4565"/>
    <lineage>
        <taxon>Eukaryota</taxon>
        <taxon>Viridiplantae</taxon>
        <taxon>Streptophyta</taxon>
        <taxon>Embryophyta</taxon>
        <taxon>Tracheophyta</taxon>
        <taxon>Spermatophyta</taxon>
        <taxon>Magnoliopsida</taxon>
        <taxon>Liliopsida</taxon>
        <taxon>Poales</taxon>
        <taxon>Poaceae</taxon>
        <taxon>BOP clade</taxon>
        <taxon>Pooideae</taxon>
        <taxon>Triticodae</taxon>
        <taxon>Triticeae</taxon>
        <taxon>Triticinae</taxon>
        <taxon>Triticum</taxon>
    </lineage>
</organism>
<dbReference type="Gramene" id="TraesSYM1B03G00402570.1">
    <property type="protein sequence ID" value="TraesSYM1B03G00402570.1"/>
    <property type="gene ID" value="TraesSYM1B03G00402570"/>
</dbReference>
<dbReference type="Gramene" id="TraesCS1B02G459100.1">
    <property type="protein sequence ID" value="TraesCS1B02G459100.1"/>
    <property type="gene ID" value="TraesCS1B02G459100"/>
</dbReference>
<proteinExistence type="predicted"/>
<dbReference type="GeneID" id="123148762"/>
<dbReference type="Proteomes" id="UP000019116">
    <property type="component" value="Chromosome 1B"/>
</dbReference>
<dbReference type="RefSeq" id="XP_044424187.1">
    <property type="nucleotide sequence ID" value="XM_044568252.1"/>
</dbReference>
<dbReference type="AlphaFoldDB" id="A0A3B5Z6A0"/>
<sequence>MGNQIGTGKMEADLIGAGVGTGKTEAAPVSAGVSTGKTEAAPVGAGKMEADLIGAGDKLGIPEEKGLEITADQLEALEKASIDLAVIKLREASDYFNAAGCFAAARQVSYLPEPEPLAPVVIQKVKEAPMIVHDLFEDIIFHRMSPRARILSGVYKATPAQVRAVQQFTRKQLKLDPVVVDPIAAEVHREFTRTAGLGENVMSASDVARILKIREGMSSLHPDDQKKLEMIKIFVDNINAGSAICTAGGSVLGGMWTLRHWNTSFPMSDLPEDWVW</sequence>
<dbReference type="Gramene" id="TraesARI1B03G00400710.1">
    <property type="protein sequence ID" value="TraesARI1B03G00400710.1"/>
    <property type="gene ID" value="TraesARI1B03G00400710"/>
</dbReference>
<dbReference type="EnsemblPlants" id="TraesCS1B02G459100.1">
    <property type="protein sequence ID" value="TraesCS1B02G459100.1"/>
    <property type="gene ID" value="TraesCS1B02G459100"/>
</dbReference>
<dbReference type="Gramene" id="TraesRN1B0101256600.1">
    <property type="protein sequence ID" value="TraesRN1B0101256600.1"/>
    <property type="gene ID" value="TraesRN1B0101256600"/>
</dbReference>
<evidence type="ECO:0000313" key="2">
    <source>
        <dbReference type="Proteomes" id="UP000019116"/>
    </source>
</evidence>
<dbReference type="Gramene" id="TraesLAC1B03G00398610.1">
    <property type="protein sequence ID" value="TraesLAC1B03G00398610.1"/>
    <property type="gene ID" value="TraesLAC1B03G00398610"/>
</dbReference>
<accession>A0A3B5Z6A0</accession>
<gene>
    <name evidence="1" type="primary">LOC123148762</name>
</gene>
<keyword evidence="2" id="KW-1185">Reference proteome</keyword>